<reference evidence="2 3" key="3">
    <citation type="journal article" date="2010" name="BMC Genomics">
        <title>Transcriptome sequencing and comparative analysis of cucumber flowers with different sex types.</title>
        <authorList>
            <person name="Guo S."/>
            <person name="Zheng Y."/>
            <person name="Joung J.G."/>
            <person name="Liu S."/>
            <person name="Zhang Z."/>
            <person name="Crasta O.R."/>
            <person name="Sobral B.W."/>
            <person name="Xu Y."/>
            <person name="Huang S."/>
            <person name="Fei Z."/>
        </authorList>
    </citation>
    <scope>NUCLEOTIDE SEQUENCE [LARGE SCALE GENOMIC DNA]</scope>
    <source>
        <strain evidence="3">cv. 9930</strain>
    </source>
</reference>
<evidence type="ECO:0000256" key="1">
    <source>
        <dbReference type="SAM" id="MobiDB-lite"/>
    </source>
</evidence>
<reference evidence="2 3" key="1">
    <citation type="journal article" date="2009" name="Nat. Genet.">
        <title>The genome of the cucumber, Cucumis sativus L.</title>
        <authorList>
            <person name="Huang S."/>
            <person name="Li R."/>
            <person name="Zhang Z."/>
            <person name="Li L."/>
            <person name="Gu X."/>
            <person name="Fan W."/>
            <person name="Lucas W.J."/>
            <person name="Wang X."/>
            <person name="Xie B."/>
            <person name="Ni P."/>
            <person name="Ren Y."/>
            <person name="Zhu H."/>
            <person name="Li J."/>
            <person name="Lin K."/>
            <person name="Jin W."/>
            <person name="Fei Z."/>
            <person name="Li G."/>
            <person name="Staub J."/>
            <person name="Kilian A."/>
            <person name="van der Vossen E.A."/>
            <person name="Wu Y."/>
            <person name="Guo J."/>
            <person name="He J."/>
            <person name="Jia Z."/>
            <person name="Ren Y."/>
            <person name="Tian G."/>
            <person name="Lu Y."/>
            <person name="Ruan J."/>
            <person name="Qian W."/>
            <person name="Wang M."/>
            <person name="Huang Q."/>
            <person name="Li B."/>
            <person name="Xuan Z."/>
            <person name="Cao J."/>
            <person name="Asan"/>
            <person name="Wu Z."/>
            <person name="Zhang J."/>
            <person name="Cai Q."/>
            <person name="Bai Y."/>
            <person name="Zhao B."/>
            <person name="Han Y."/>
            <person name="Li Y."/>
            <person name="Li X."/>
            <person name="Wang S."/>
            <person name="Shi Q."/>
            <person name="Liu S."/>
            <person name="Cho W.K."/>
            <person name="Kim J.Y."/>
            <person name="Xu Y."/>
            <person name="Heller-Uszynska K."/>
            <person name="Miao H."/>
            <person name="Cheng Z."/>
            <person name="Zhang S."/>
            <person name="Wu J."/>
            <person name="Yang Y."/>
            <person name="Kang H."/>
            <person name="Li M."/>
            <person name="Liang H."/>
            <person name="Ren X."/>
            <person name="Shi Z."/>
            <person name="Wen M."/>
            <person name="Jian M."/>
            <person name="Yang H."/>
            <person name="Zhang G."/>
            <person name="Yang Z."/>
            <person name="Chen R."/>
            <person name="Liu S."/>
            <person name="Li J."/>
            <person name="Ma L."/>
            <person name="Liu H."/>
            <person name="Zhou Y."/>
            <person name="Zhao J."/>
            <person name="Fang X."/>
            <person name="Li G."/>
            <person name="Fang L."/>
            <person name="Li Y."/>
            <person name="Liu D."/>
            <person name="Zheng H."/>
            <person name="Zhang Y."/>
            <person name="Qin N."/>
            <person name="Li Z."/>
            <person name="Yang G."/>
            <person name="Yang S."/>
            <person name="Bolund L."/>
            <person name="Kristiansen K."/>
            <person name="Zheng H."/>
            <person name="Li S."/>
            <person name="Zhang X."/>
            <person name="Yang H."/>
            <person name="Wang J."/>
            <person name="Sun R."/>
            <person name="Zhang B."/>
            <person name="Jiang S."/>
            <person name="Wang J."/>
            <person name="Du Y."/>
            <person name="Li S."/>
        </authorList>
    </citation>
    <scope>NUCLEOTIDE SEQUENCE [LARGE SCALE GENOMIC DNA]</scope>
    <source>
        <strain evidence="3">cv. 9930</strain>
    </source>
</reference>
<evidence type="ECO:0000313" key="3">
    <source>
        <dbReference type="Proteomes" id="UP000029981"/>
    </source>
</evidence>
<dbReference type="eggNOG" id="KOG4410">
    <property type="taxonomic scope" value="Eukaryota"/>
</dbReference>
<sequence>MFIFFIGGEKARRVNSLLKLSLMDSILMQLSQPLSLRSTLLNAVRTPPSISSISLGENLHFQRRHFNLDSTKNGGTDTQRDPPFDEPAFEAERSRLDAQARKSMAEASIRDTEGASDDDPKAWKWVIRKRIWDFMESQNVATDTCPVHHCIPDFIGATEAANRVSSPYPGLFFLERNFLVRLFSTGKFDFFCVWLMKWSCISCAIWKYLGIYSA</sequence>
<dbReference type="Gramene" id="KGN46127">
    <property type="protein sequence ID" value="KGN46127"/>
    <property type="gene ID" value="Csa_6G055965"/>
</dbReference>
<dbReference type="EMBL" id="CM002927">
    <property type="protein sequence ID" value="KGN46127.1"/>
    <property type="molecule type" value="Genomic_DNA"/>
</dbReference>
<keyword evidence="3" id="KW-1185">Reference proteome</keyword>
<feature type="region of interest" description="Disordered" evidence="1">
    <location>
        <begin position="67"/>
        <end position="86"/>
    </location>
</feature>
<reference evidence="2 3" key="4">
    <citation type="journal article" date="2011" name="BMC Genomics">
        <title>RNA-Seq improves annotation of protein-coding genes in the cucumber genome.</title>
        <authorList>
            <person name="Li Z."/>
            <person name="Zhang Z."/>
            <person name="Yan P."/>
            <person name="Huang S."/>
            <person name="Fei Z."/>
            <person name="Lin K."/>
        </authorList>
    </citation>
    <scope>NUCLEOTIDE SEQUENCE [LARGE SCALE GENOMIC DNA]</scope>
    <source>
        <strain evidence="3">cv. 9930</strain>
    </source>
</reference>
<dbReference type="AlphaFoldDB" id="A0A0A0KCL2"/>
<feature type="compositionally biased region" description="Polar residues" evidence="1">
    <location>
        <begin position="68"/>
        <end position="77"/>
    </location>
</feature>
<accession>A0A0A0KCL2</accession>
<dbReference type="STRING" id="3659.A0A0A0KCL2"/>
<dbReference type="Proteomes" id="UP000029981">
    <property type="component" value="Chromosome 6"/>
</dbReference>
<dbReference type="InterPro" id="IPR002698">
    <property type="entry name" value="FTHF_cligase"/>
</dbReference>
<dbReference type="PANTHER" id="PTHR13017:SF0">
    <property type="entry name" value="METHENYLTETRAHYDROFOLATE SYNTHASE DOMAIN-CONTAINING PROTEIN"/>
    <property type="match status" value="1"/>
</dbReference>
<dbReference type="PANTHER" id="PTHR13017">
    <property type="entry name" value="5-FORMYLTETRAHYDROFOLATE CYCLO-LIGASE-RELATED"/>
    <property type="match status" value="1"/>
</dbReference>
<reference evidence="2 3" key="2">
    <citation type="journal article" date="2009" name="PLoS ONE">
        <title>An integrated genetic and cytogenetic map of the cucumber genome.</title>
        <authorList>
            <person name="Ren Y."/>
            <person name="Zhang Z."/>
            <person name="Liu J."/>
            <person name="Staub J.E."/>
            <person name="Han Y."/>
            <person name="Cheng Z."/>
            <person name="Li X."/>
            <person name="Lu J."/>
            <person name="Miao H."/>
            <person name="Kang H."/>
            <person name="Xie B."/>
            <person name="Gu X."/>
            <person name="Wang X."/>
            <person name="Du Y."/>
            <person name="Jin W."/>
            <person name="Huang S."/>
        </authorList>
    </citation>
    <scope>NUCLEOTIDE SEQUENCE [LARGE SCALE GENOMIC DNA]</scope>
    <source>
        <strain evidence="3">cv. 9930</strain>
    </source>
</reference>
<proteinExistence type="predicted"/>
<name>A0A0A0KCL2_CUCSA</name>
<organism evidence="2 3">
    <name type="scientific">Cucumis sativus</name>
    <name type="common">Cucumber</name>
    <dbReference type="NCBI Taxonomy" id="3659"/>
    <lineage>
        <taxon>Eukaryota</taxon>
        <taxon>Viridiplantae</taxon>
        <taxon>Streptophyta</taxon>
        <taxon>Embryophyta</taxon>
        <taxon>Tracheophyta</taxon>
        <taxon>Spermatophyta</taxon>
        <taxon>Magnoliopsida</taxon>
        <taxon>eudicotyledons</taxon>
        <taxon>Gunneridae</taxon>
        <taxon>Pentapetalae</taxon>
        <taxon>rosids</taxon>
        <taxon>fabids</taxon>
        <taxon>Cucurbitales</taxon>
        <taxon>Cucurbitaceae</taxon>
        <taxon>Benincaseae</taxon>
        <taxon>Cucumis</taxon>
    </lineage>
</organism>
<evidence type="ECO:0000313" key="2">
    <source>
        <dbReference type="EMBL" id="KGN46127.1"/>
    </source>
</evidence>
<protein>
    <submittedName>
        <fullName evidence="2">Uncharacterized protein</fullName>
    </submittedName>
</protein>
<gene>
    <name evidence="2" type="ORF">Csa_6G055965</name>
</gene>